<comment type="caution">
    <text evidence="2">The sequence shown here is derived from an EMBL/GenBank/DDBJ whole genome shotgun (WGS) entry which is preliminary data.</text>
</comment>
<dbReference type="Proteomes" id="UP000824044">
    <property type="component" value="Unassembled WGS sequence"/>
</dbReference>
<name>A0A9D2IV96_9FIRM</name>
<dbReference type="EMBL" id="DXBS01000059">
    <property type="protein sequence ID" value="HIZ24404.1"/>
    <property type="molecule type" value="Genomic_DNA"/>
</dbReference>
<protein>
    <submittedName>
        <fullName evidence="2">Uncharacterized protein</fullName>
    </submittedName>
</protein>
<dbReference type="AlphaFoldDB" id="A0A9D2IV96"/>
<feature type="signal peptide" evidence="1">
    <location>
        <begin position="1"/>
        <end position="21"/>
    </location>
</feature>
<organism evidence="2 3">
    <name type="scientific">Candidatus Gallimonas intestinigallinarum</name>
    <dbReference type="NCBI Taxonomy" id="2838604"/>
    <lineage>
        <taxon>Bacteria</taxon>
        <taxon>Bacillati</taxon>
        <taxon>Bacillota</taxon>
        <taxon>Clostridia</taxon>
        <taxon>Candidatus Gallimonas</taxon>
    </lineage>
</organism>
<dbReference type="PROSITE" id="PS51257">
    <property type="entry name" value="PROKAR_LIPOPROTEIN"/>
    <property type="match status" value="1"/>
</dbReference>
<proteinExistence type="predicted"/>
<dbReference type="Gene3D" id="2.60.120.260">
    <property type="entry name" value="Galactose-binding domain-like"/>
    <property type="match status" value="1"/>
</dbReference>
<feature type="non-terminal residue" evidence="2">
    <location>
        <position position="360"/>
    </location>
</feature>
<accession>A0A9D2IV96</accession>
<sequence length="360" mass="38807">MKKIICIAILSIMAAVGLILAGCTQEETPPTQEEPTVPEKIADAQDVVVDLYGEDLLKSERTVSYTLSDYVRNIAAEGVTYTLSSTSEGLETGDVRNNRFEVTVSTVGEKSFTLDVAQNGTALFSVSAKISVVDTSANNIQNGGFETGDLTGWTMSDDAGFAVGENLTYFDTNGYDPVPTVNQDGDYYLDGFDQANGFTGEAKTGTITSSDFVLGGSGWVSFKLGGGAHKSLKVELVDKESGNAIATFNNYMFSDPYRSIGLTEYAYEVPAEHLGKTLFVRLSDETLTGSFMALTADSFRMYYPEGEEPIVDNETVFPARYSGDVLKEQLDVEHATNQLPNGDFESGDLTGWTGDALFAI</sequence>
<reference evidence="2" key="1">
    <citation type="journal article" date="2021" name="PeerJ">
        <title>Extensive microbial diversity within the chicken gut microbiome revealed by metagenomics and culture.</title>
        <authorList>
            <person name="Gilroy R."/>
            <person name="Ravi A."/>
            <person name="Getino M."/>
            <person name="Pursley I."/>
            <person name="Horton D.L."/>
            <person name="Alikhan N.F."/>
            <person name="Baker D."/>
            <person name="Gharbi K."/>
            <person name="Hall N."/>
            <person name="Watson M."/>
            <person name="Adriaenssens E.M."/>
            <person name="Foster-Nyarko E."/>
            <person name="Jarju S."/>
            <person name="Secka A."/>
            <person name="Antonio M."/>
            <person name="Oren A."/>
            <person name="Chaudhuri R.R."/>
            <person name="La Ragione R."/>
            <person name="Hildebrand F."/>
            <person name="Pallen M.J."/>
        </authorList>
    </citation>
    <scope>NUCLEOTIDE SEQUENCE</scope>
    <source>
        <strain evidence="2">CHK33-5263</strain>
    </source>
</reference>
<feature type="chain" id="PRO_5039577721" evidence="1">
    <location>
        <begin position="22"/>
        <end position="360"/>
    </location>
</feature>
<gene>
    <name evidence="2" type="ORF">H9812_02875</name>
</gene>
<keyword evidence="1" id="KW-0732">Signal</keyword>
<evidence type="ECO:0000256" key="1">
    <source>
        <dbReference type="SAM" id="SignalP"/>
    </source>
</evidence>
<evidence type="ECO:0000313" key="2">
    <source>
        <dbReference type="EMBL" id="HIZ24404.1"/>
    </source>
</evidence>
<reference evidence="2" key="2">
    <citation type="submission" date="2021-04" db="EMBL/GenBank/DDBJ databases">
        <authorList>
            <person name="Gilroy R."/>
        </authorList>
    </citation>
    <scope>NUCLEOTIDE SEQUENCE</scope>
    <source>
        <strain evidence="2">CHK33-5263</strain>
    </source>
</reference>
<evidence type="ECO:0000313" key="3">
    <source>
        <dbReference type="Proteomes" id="UP000824044"/>
    </source>
</evidence>